<evidence type="ECO:0000256" key="6">
    <source>
        <dbReference type="ARBA" id="ARBA00022898"/>
    </source>
</evidence>
<accession>A0AAJ0FNV6</accession>
<dbReference type="Gene3D" id="3.20.10.10">
    <property type="entry name" value="D-amino Acid Aminotransferase, subunit A, domain 2"/>
    <property type="match status" value="1"/>
</dbReference>
<comment type="similarity">
    <text evidence="3">Belongs to the class-IV pyridoxal-phosphate-dependent aminotransferase family.</text>
</comment>
<dbReference type="RefSeq" id="XP_060283763.1">
    <property type="nucleotide sequence ID" value="XM_060427909.1"/>
</dbReference>
<dbReference type="GeneID" id="85311096"/>
<keyword evidence="6" id="KW-0663">Pyridoxal phosphate</keyword>
<keyword evidence="4 8" id="KW-0032">Aminotransferase</keyword>
<dbReference type="GO" id="GO:0009081">
    <property type="term" value="P:branched-chain amino acid metabolic process"/>
    <property type="evidence" value="ECO:0007669"/>
    <property type="project" value="InterPro"/>
</dbReference>
<dbReference type="InterPro" id="IPR043132">
    <property type="entry name" value="BCAT-like_C"/>
</dbReference>
<reference evidence="8" key="1">
    <citation type="submission" date="2023-06" db="EMBL/GenBank/DDBJ databases">
        <title>Genome-scale phylogeny and comparative genomics of the fungal order Sordariales.</title>
        <authorList>
            <consortium name="Lawrence Berkeley National Laboratory"/>
            <person name="Hensen N."/>
            <person name="Bonometti L."/>
            <person name="Westerberg I."/>
            <person name="Brannstrom I.O."/>
            <person name="Guillou S."/>
            <person name="Cros-Aarteil S."/>
            <person name="Calhoun S."/>
            <person name="Haridas S."/>
            <person name="Kuo A."/>
            <person name="Mondo S."/>
            <person name="Pangilinan J."/>
            <person name="Riley R."/>
            <person name="Labutti K."/>
            <person name="Andreopoulos B."/>
            <person name="Lipzen A."/>
            <person name="Chen C."/>
            <person name="Yanf M."/>
            <person name="Daum C."/>
            <person name="Ng V."/>
            <person name="Clum A."/>
            <person name="Steindorff A."/>
            <person name="Ohm R."/>
            <person name="Martin F."/>
            <person name="Silar P."/>
            <person name="Natvig D."/>
            <person name="Lalanne C."/>
            <person name="Gautier V."/>
            <person name="Ament-Velasquez S.L."/>
            <person name="Kruys A."/>
            <person name="Hutchinson M.I."/>
            <person name="Powell A.J."/>
            <person name="Barry K."/>
            <person name="Miller A.N."/>
            <person name="Grigoriev I.V."/>
            <person name="Debuchy R."/>
            <person name="Gladieux P."/>
            <person name="Thoren M.H."/>
            <person name="Johannesson H."/>
        </authorList>
    </citation>
    <scope>NUCLEOTIDE SEQUENCE</scope>
    <source>
        <strain evidence="8">8032-3</strain>
    </source>
</reference>
<protein>
    <submittedName>
        <fullName evidence="8">Branched-chain amino acid aminotransferase II</fullName>
    </submittedName>
</protein>
<dbReference type="EMBL" id="MU839008">
    <property type="protein sequence ID" value="KAK1767550.1"/>
    <property type="molecule type" value="Genomic_DNA"/>
</dbReference>
<dbReference type="Proteomes" id="UP001244011">
    <property type="component" value="Unassembled WGS sequence"/>
</dbReference>
<dbReference type="PIRSF" id="PIRSF006468">
    <property type="entry name" value="BCAT1"/>
    <property type="match status" value="1"/>
</dbReference>
<evidence type="ECO:0000256" key="5">
    <source>
        <dbReference type="ARBA" id="ARBA00022679"/>
    </source>
</evidence>
<gene>
    <name evidence="8" type="ORF">QBC33DRAFT_538616</name>
</gene>
<evidence type="ECO:0000256" key="2">
    <source>
        <dbReference type="ARBA" id="ARBA00005179"/>
    </source>
</evidence>
<dbReference type="FunFam" id="3.20.10.10:FF:000010">
    <property type="entry name" value="Branched-chain amino acid aminotransferase"/>
    <property type="match status" value="1"/>
</dbReference>
<dbReference type="InterPro" id="IPR001544">
    <property type="entry name" value="Aminotrans_IV"/>
</dbReference>
<dbReference type="AlphaFoldDB" id="A0AAJ0FNV6"/>
<comment type="caution">
    <text evidence="8">The sequence shown here is derived from an EMBL/GenBank/DDBJ whole genome shotgun (WGS) entry which is preliminary data.</text>
</comment>
<dbReference type="PANTHER" id="PTHR42825:SF2">
    <property type="entry name" value="BRANCHED-CHAIN-AMINO-ACID AMINOTRANSFERASE 3, CHLOROPLASTIC-RELATED"/>
    <property type="match status" value="1"/>
</dbReference>
<evidence type="ECO:0000256" key="4">
    <source>
        <dbReference type="ARBA" id="ARBA00022576"/>
    </source>
</evidence>
<organism evidence="8 9">
    <name type="scientific">Phialemonium atrogriseum</name>
    <dbReference type="NCBI Taxonomy" id="1093897"/>
    <lineage>
        <taxon>Eukaryota</taxon>
        <taxon>Fungi</taxon>
        <taxon>Dikarya</taxon>
        <taxon>Ascomycota</taxon>
        <taxon>Pezizomycotina</taxon>
        <taxon>Sordariomycetes</taxon>
        <taxon>Sordariomycetidae</taxon>
        <taxon>Cephalothecales</taxon>
        <taxon>Cephalothecaceae</taxon>
        <taxon>Phialemonium</taxon>
    </lineage>
</organism>
<dbReference type="InterPro" id="IPR036038">
    <property type="entry name" value="Aminotransferase-like"/>
</dbReference>
<evidence type="ECO:0000256" key="3">
    <source>
        <dbReference type="ARBA" id="ARBA00009320"/>
    </source>
</evidence>
<keyword evidence="9" id="KW-1185">Reference proteome</keyword>
<dbReference type="GO" id="GO:0004084">
    <property type="term" value="F:branched-chain-amino-acid transaminase activity"/>
    <property type="evidence" value="ECO:0007669"/>
    <property type="project" value="InterPro"/>
</dbReference>
<keyword evidence="5" id="KW-0808">Transferase</keyword>
<comment type="cofactor">
    <cofactor evidence="1">
        <name>pyridoxal 5'-phosphate</name>
        <dbReference type="ChEBI" id="CHEBI:597326"/>
    </cofactor>
</comment>
<dbReference type="Gene3D" id="3.30.470.10">
    <property type="match status" value="1"/>
</dbReference>
<dbReference type="SUPFAM" id="SSF56752">
    <property type="entry name" value="D-aminoacid aminotransferase-like PLP-dependent enzymes"/>
    <property type="match status" value="1"/>
</dbReference>
<dbReference type="InterPro" id="IPR005786">
    <property type="entry name" value="B_amino_transII"/>
</dbReference>
<dbReference type="Pfam" id="PF01063">
    <property type="entry name" value="Aminotran_4"/>
    <property type="match status" value="1"/>
</dbReference>
<name>A0AAJ0FNV6_9PEZI</name>
<comment type="pathway">
    <text evidence="2">Secondary metabolite biosynthesis.</text>
</comment>
<evidence type="ECO:0000313" key="9">
    <source>
        <dbReference type="Proteomes" id="UP001244011"/>
    </source>
</evidence>
<evidence type="ECO:0000256" key="1">
    <source>
        <dbReference type="ARBA" id="ARBA00001933"/>
    </source>
</evidence>
<dbReference type="InterPro" id="IPR043131">
    <property type="entry name" value="BCAT-like_N"/>
</dbReference>
<dbReference type="PANTHER" id="PTHR42825">
    <property type="entry name" value="AMINO ACID AMINOTRANSFERASE"/>
    <property type="match status" value="1"/>
</dbReference>
<sequence>MPFPPRARKDVDWSGPAVAATRVNGHIQSRWSRKTGEWSEPEFVEDPFLRVHGLATVFHYGQEIYEGMKAFRAPDGEIQIVRPKSHAARLNRSAALVSVQAVPEDHFLRCVQLAVGLNADLVPPPGANAMLYIRPFVFGSGPWFQLSPTDEYLFCVFVAPTVALHGVRPIDALILDEFDRAAPRGVGSGKVGGNYAPVMRWSEKARSEGFPITLHLDSQTRTEIEEFSTSAFVGIRRTGDGDSVETTVVVPDSENIVESVTSDSIQQLARSLGWSVERRAIKYVELPRFSEVLACGTGVSVVPIKSITRKSTSDKFVYQNDSPEPGPCAKLLAGLLDDIYKGKAEDQFGWLAKVKEPDVKVNGNAQLKWGKQANGNGEVN</sequence>
<evidence type="ECO:0000313" key="8">
    <source>
        <dbReference type="EMBL" id="KAK1767550.1"/>
    </source>
</evidence>
<evidence type="ECO:0000256" key="7">
    <source>
        <dbReference type="PIRSR" id="PIRSR006468-1"/>
    </source>
</evidence>
<proteinExistence type="inferred from homology"/>
<feature type="modified residue" description="N6-(pyridoxal phosphate)lysine" evidence="7">
    <location>
        <position position="190"/>
    </location>
</feature>